<dbReference type="STRING" id="1266925.GCA_000619905_01001"/>
<organism evidence="5 6">
    <name type="scientific">Nitrosospira briensis</name>
    <dbReference type="NCBI Taxonomy" id="35799"/>
    <lineage>
        <taxon>Bacteria</taxon>
        <taxon>Pseudomonadati</taxon>
        <taxon>Pseudomonadota</taxon>
        <taxon>Betaproteobacteria</taxon>
        <taxon>Nitrosomonadales</taxon>
        <taxon>Nitrosomonadaceae</taxon>
        <taxon>Nitrosospira</taxon>
    </lineage>
</organism>
<reference evidence="6" key="1">
    <citation type="submission" date="2016-10" db="EMBL/GenBank/DDBJ databases">
        <authorList>
            <person name="Varghese N."/>
        </authorList>
    </citation>
    <scope>NUCLEOTIDE SEQUENCE [LARGE SCALE GENOMIC DNA]</scope>
    <source>
        <strain evidence="6">Nsp8</strain>
    </source>
</reference>
<dbReference type="RefSeq" id="WP_083396676.1">
    <property type="nucleotide sequence ID" value="NZ_FOVJ01000002.1"/>
</dbReference>
<name>A0A1I5A4G0_9PROT</name>
<protein>
    <submittedName>
        <fullName evidence="5">Phospholipid-binding lipoprotein MlaA</fullName>
    </submittedName>
</protein>
<feature type="chain" id="PRO_5010194914" evidence="4">
    <location>
        <begin position="23"/>
        <end position="264"/>
    </location>
</feature>
<dbReference type="InterPro" id="IPR007428">
    <property type="entry name" value="MlaA"/>
</dbReference>
<feature type="signal peptide" evidence="4">
    <location>
        <begin position="1"/>
        <end position="22"/>
    </location>
</feature>
<accession>A0A1I5A4G0</accession>
<keyword evidence="2 4" id="KW-0732">Signal</keyword>
<dbReference type="GO" id="GO:0120010">
    <property type="term" value="P:intermembrane phospholipid transfer"/>
    <property type="evidence" value="ECO:0007669"/>
    <property type="project" value="TreeGrafter"/>
</dbReference>
<keyword evidence="3" id="KW-0472">Membrane</keyword>
<dbReference type="PRINTS" id="PR01805">
    <property type="entry name" value="VACJLIPOPROT"/>
</dbReference>
<dbReference type="GO" id="GO:0016020">
    <property type="term" value="C:membrane"/>
    <property type="evidence" value="ECO:0007669"/>
    <property type="project" value="InterPro"/>
</dbReference>
<feature type="transmembrane region" description="Helical" evidence="3">
    <location>
        <begin position="176"/>
        <end position="199"/>
    </location>
</feature>
<dbReference type="AlphaFoldDB" id="A0A1I5A4G0"/>
<evidence type="ECO:0000256" key="1">
    <source>
        <dbReference type="ARBA" id="ARBA00010634"/>
    </source>
</evidence>
<dbReference type="PANTHER" id="PTHR30035">
    <property type="entry name" value="LIPOPROTEIN VACJ-RELATED"/>
    <property type="match status" value="1"/>
</dbReference>
<sequence>MRHNYSTALLLLICVALLPACATTRSQDKSTESFDPIDPYENINRKFYVFTDVVDRKIMEPIADAYIDYIPGRMQRSIGHFFDNLQYPNVILNDFLQGKVRQGFRDSLRFVINSTIGGAGLFDMASPMGLPQHDEDFGQTLGVWGVDAKTYLFVPLLGPSSNRDISGIPVTAVTNVLFWTGIFVIGAPVTVPLSALGAVDKRARLSGPMRIRDQAALEPYLFVRDAYLQQRKHVIYDGDPPPEVYDQLIEDEPIENESPTKSTN</sequence>
<dbReference type="Proteomes" id="UP000183107">
    <property type="component" value="Unassembled WGS sequence"/>
</dbReference>
<evidence type="ECO:0000313" key="5">
    <source>
        <dbReference type="EMBL" id="SFN57293.1"/>
    </source>
</evidence>
<evidence type="ECO:0000256" key="4">
    <source>
        <dbReference type="SAM" id="SignalP"/>
    </source>
</evidence>
<dbReference type="OrthoDB" id="9785326at2"/>
<keyword evidence="3" id="KW-0812">Transmembrane</keyword>
<gene>
    <name evidence="5" type="ORF">SAMN05216386_1200</name>
</gene>
<proteinExistence type="inferred from homology"/>
<evidence type="ECO:0000313" key="6">
    <source>
        <dbReference type="Proteomes" id="UP000183107"/>
    </source>
</evidence>
<keyword evidence="6" id="KW-1185">Reference proteome</keyword>
<dbReference type="EMBL" id="FOVJ01000002">
    <property type="protein sequence ID" value="SFN57293.1"/>
    <property type="molecule type" value="Genomic_DNA"/>
</dbReference>
<evidence type="ECO:0000256" key="2">
    <source>
        <dbReference type="ARBA" id="ARBA00022729"/>
    </source>
</evidence>
<evidence type="ECO:0000256" key="3">
    <source>
        <dbReference type="SAM" id="Phobius"/>
    </source>
</evidence>
<keyword evidence="3" id="KW-1133">Transmembrane helix</keyword>
<comment type="similarity">
    <text evidence="1">Belongs to the MlaA family.</text>
</comment>
<dbReference type="Pfam" id="PF04333">
    <property type="entry name" value="MlaA"/>
    <property type="match status" value="1"/>
</dbReference>
<dbReference type="PANTHER" id="PTHR30035:SF3">
    <property type="entry name" value="INTERMEMBRANE PHOSPHOLIPID TRANSPORT SYSTEM LIPOPROTEIN MLAA"/>
    <property type="match status" value="1"/>
</dbReference>
<keyword evidence="5" id="KW-0449">Lipoprotein</keyword>